<evidence type="ECO:0000259" key="3">
    <source>
        <dbReference type="Pfam" id="PF01882"/>
    </source>
</evidence>
<keyword evidence="5" id="KW-1185">Reference proteome</keyword>
<dbReference type="Proteomes" id="UP000316252">
    <property type="component" value="Unassembled WGS sequence"/>
</dbReference>
<name>A0A506XXQ6_9MICO</name>
<reference evidence="4 5" key="1">
    <citation type="submission" date="2019-06" db="EMBL/GenBank/DDBJ databases">
        <authorList>
            <person name="Li F."/>
        </authorList>
    </citation>
    <scope>NUCLEOTIDE SEQUENCE [LARGE SCALE GENOMIC DNA]</scope>
    <source>
        <strain evidence="4 5">10F1D-1</strain>
    </source>
</reference>
<dbReference type="PANTHER" id="PTHR34351">
    <property type="entry name" value="SLR1927 PROTEIN-RELATED"/>
    <property type="match status" value="1"/>
</dbReference>
<evidence type="ECO:0000313" key="5">
    <source>
        <dbReference type="Proteomes" id="UP000316252"/>
    </source>
</evidence>
<dbReference type="AlphaFoldDB" id="A0A506XXQ6"/>
<dbReference type="Pfam" id="PF01882">
    <property type="entry name" value="DUF58"/>
    <property type="match status" value="1"/>
</dbReference>
<dbReference type="EMBL" id="VHQG01000003">
    <property type="protein sequence ID" value="TPW75036.1"/>
    <property type="molecule type" value="Genomic_DNA"/>
</dbReference>
<dbReference type="PANTHER" id="PTHR34351:SF1">
    <property type="entry name" value="SLR1927 PROTEIN"/>
    <property type="match status" value="1"/>
</dbReference>
<accession>A0A506XXQ6</accession>
<comment type="caution">
    <text evidence="4">The sequence shown here is derived from an EMBL/GenBank/DDBJ whole genome shotgun (WGS) entry which is preliminary data.</text>
</comment>
<dbReference type="InterPro" id="IPR002881">
    <property type="entry name" value="DUF58"/>
</dbReference>
<feature type="region of interest" description="Disordered" evidence="1">
    <location>
        <begin position="1"/>
        <end position="29"/>
    </location>
</feature>
<protein>
    <submittedName>
        <fullName evidence="4">DUF58 domain-containing protein</fullName>
    </submittedName>
</protein>
<keyword evidence="2" id="KW-1133">Transmembrane helix</keyword>
<dbReference type="OrthoDB" id="9812729at2"/>
<keyword evidence="2" id="KW-0812">Transmembrane</keyword>
<dbReference type="RefSeq" id="WP_141164064.1">
    <property type="nucleotide sequence ID" value="NZ_VHQG01000003.1"/>
</dbReference>
<evidence type="ECO:0000256" key="1">
    <source>
        <dbReference type="SAM" id="MobiDB-lite"/>
    </source>
</evidence>
<sequence length="460" mass="50601">MTTTLEPPAGAPQPIGPGPTGSESSSDEAAVARSRARRRARRAWPVWLRWVPALGRRVAGIARVVVLLVSRLWGVLRPRLAIVSAMGWLVLLAAVVFGVAGFLLGWQEFVYLAITLLAGLLVAVGFVFGRSSFRVLIELTPRRVVAGERALGRMLVANTKAKRSTPARIELPVGAGLAEFVIPPLAPEAEHEELFAVPTNRRAVIVAGPAVSVRGDQLGLLRRTVRWTEPVELFVHPLTARLAPSAAGLVRDLEGETTKTITNNDISFHALRAYEPGDDRRYVHWRTSARTGQLMVRQFEETRRSQLTIVFSSDRRWYVDEAEYELAVSVMASLAQQVIRDGTRVSVVSEQRQLRTMTLTAMLDDSCRLEPITSPYPNPREFARQATLRLPPPSVAMIVAGSLMPLTDFRAVERLFGLDTQTVGFRTEVGATPRLASISGLRVGTIGELADLQKIVRRMS</sequence>
<gene>
    <name evidence="4" type="ORF">FJ657_12510</name>
</gene>
<evidence type="ECO:0000256" key="2">
    <source>
        <dbReference type="SAM" id="Phobius"/>
    </source>
</evidence>
<proteinExistence type="predicted"/>
<evidence type="ECO:0000313" key="4">
    <source>
        <dbReference type="EMBL" id="TPW75036.1"/>
    </source>
</evidence>
<organism evidence="4 5">
    <name type="scientific">Schumannella soli</name>
    <dbReference type="NCBI Taxonomy" id="2590779"/>
    <lineage>
        <taxon>Bacteria</taxon>
        <taxon>Bacillati</taxon>
        <taxon>Actinomycetota</taxon>
        <taxon>Actinomycetes</taxon>
        <taxon>Micrococcales</taxon>
        <taxon>Microbacteriaceae</taxon>
        <taxon>Schumannella</taxon>
    </lineage>
</organism>
<feature type="transmembrane region" description="Helical" evidence="2">
    <location>
        <begin position="80"/>
        <end position="103"/>
    </location>
</feature>
<feature type="transmembrane region" description="Helical" evidence="2">
    <location>
        <begin position="54"/>
        <end position="73"/>
    </location>
</feature>
<keyword evidence="2" id="KW-0472">Membrane</keyword>
<feature type="domain" description="DUF58" evidence="3">
    <location>
        <begin position="271"/>
        <end position="354"/>
    </location>
</feature>
<feature type="transmembrane region" description="Helical" evidence="2">
    <location>
        <begin position="109"/>
        <end position="129"/>
    </location>
</feature>
<feature type="compositionally biased region" description="Low complexity" evidence="1">
    <location>
        <begin position="20"/>
        <end position="29"/>
    </location>
</feature>